<evidence type="ECO:0000313" key="2">
    <source>
        <dbReference type="EMBL" id="KAK4540923.1"/>
    </source>
</evidence>
<reference evidence="2 3" key="1">
    <citation type="submission" date="2021-11" db="EMBL/GenBank/DDBJ databases">
        <title>Black yeast isolated from Biological Soil Crust.</title>
        <authorList>
            <person name="Kurbessoian T."/>
        </authorList>
    </citation>
    <scope>NUCLEOTIDE SEQUENCE [LARGE SCALE GENOMIC DNA]</scope>
    <source>
        <strain evidence="2 3">CCFEE 5522</strain>
    </source>
</reference>
<feature type="region of interest" description="Disordered" evidence="1">
    <location>
        <begin position="1"/>
        <end position="48"/>
    </location>
</feature>
<name>A0AAV9J887_9PEZI</name>
<sequence length="373" mass="40957">MAETVPNTQNAKRSASPLNTTTADAPNGKKQKQGDNRDAEPASRDRMRALGVPASFLDLLDREHSRDERKDITDDINAGTHVLVLEHNSATNAKCRADKCLAESLDGYSGNKIHTAYSVNLQEVRPTNEHWSQRISPVRRFYHVSCLESIGVDLAQHLRLQAAVPERADGVVVDVYQVSFHPAIEDWVMNKGKTFDAELYKNSDYRAAREDYKHQKLMRPSFGYYNRAGRGVHVGPEASRPEPVQPKLSDFIPAEEEMQERRLTEVLLDVMGGGHLSASVFSADLRIKVLEVWGQIPESLSETSIDAKLKAFEEERAARLQAAAERRVDEDAEAVDATTSAGALHGPHDGASGGLIASGAPPEAGEEAGKEQS</sequence>
<dbReference type="AlphaFoldDB" id="A0AAV9J887"/>
<dbReference type="EMBL" id="JAVFHQ010000059">
    <property type="protein sequence ID" value="KAK4540923.1"/>
    <property type="molecule type" value="Genomic_DNA"/>
</dbReference>
<comment type="caution">
    <text evidence="2">The sequence shown here is derived from an EMBL/GenBank/DDBJ whole genome shotgun (WGS) entry which is preliminary data.</text>
</comment>
<protein>
    <submittedName>
        <fullName evidence="2">Uncharacterized protein</fullName>
    </submittedName>
</protein>
<feature type="compositionally biased region" description="Basic and acidic residues" evidence="1">
    <location>
        <begin position="32"/>
        <end position="48"/>
    </location>
</feature>
<evidence type="ECO:0000313" key="3">
    <source>
        <dbReference type="Proteomes" id="UP001324427"/>
    </source>
</evidence>
<keyword evidence="3" id="KW-1185">Reference proteome</keyword>
<feature type="compositionally biased region" description="Polar residues" evidence="1">
    <location>
        <begin position="1"/>
        <end position="24"/>
    </location>
</feature>
<dbReference type="Proteomes" id="UP001324427">
    <property type="component" value="Unassembled WGS sequence"/>
</dbReference>
<proteinExistence type="predicted"/>
<feature type="region of interest" description="Disordered" evidence="1">
    <location>
        <begin position="323"/>
        <end position="373"/>
    </location>
</feature>
<evidence type="ECO:0000256" key="1">
    <source>
        <dbReference type="SAM" id="MobiDB-lite"/>
    </source>
</evidence>
<organism evidence="2 3">
    <name type="scientific">Oleoguttula mirabilis</name>
    <dbReference type="NCBI Taxonomy" id="1507867"/>
    <lineage>
        <taxon>Eukaryota</taxon>
        <taxon>Fungi</taxon>
        <taxon>Dikarya</taxon>
        <taxon>Ascomycota</taxon>
        <taxon>Pezizomycotina</taxon>
        <taxon>Dothideomycetes</taxon>
        <taxon>Dothideomycetidae</taxon>
        <taxon>Mycosphaerellales</taxon>
        <taxon>Teratosphaeriaceae</taxon>
        <taxon>Oleoguttula</taxon>
    </lineage>
</organism>
<gene>
    <name evidence="2" type="ORF">LTR36_008431</name>
</gene>
<accession>A0AAV9J887</accession>